<reference evidence="1" key="1">
    <citation type="submission" date="2019-03" db="EMBL/GenBank/DDBJ databases">
        <title>Lake Tanganyika Metagenome-Assembled Genomes (MAGs).</title>
        <authorList>
            <person name="Tran P."/>
        </authorList>
    </citation>
    <scope>NUCLEOTIDE SEQUENCE</scope>
    <source>
        <strain evidence="1">M_DeepCast_50m_m2_156</strain>
    </source>
</reference>
<sequence>MANAYYIQYKFILPENIKHSTYTYQKLFRAIYGYTQNVTKSNGKVYHYHRKGVLSDTPYVRPGKNAVIIHPSAFPKIKQFFATGQNPSHNWRSKGDWKAVYYMDEKEIDDAKLVSALEDWVDRTYIENTERFPTKIHDELSTILDKHKLGEKPEETRKTKILNEVNSIISSEWFKLHHPKSQKLTDFNEKVKSLKGL</sequence>
<proteinExistence type="predicted"/>
<gene>
    <name evidence="1" type="ORF">FJY86_00705</name>
</gene>
<comment type="caution">
    <text evidence="1">The sequence shown here is derived from an EMBL/GenBank/DDBJ whole genome shotgun (WGS) entry which is preliminary data.</text>
</comment>
<accession>A0A8T4C9L1</accession>
<dbReference type="Proteomes" id="UP000774699">
    <property type="component" value="Unassembled WGS sequence"/>
</dbReference>
<name>A0A8T4C9L1_9ARCH</name>
<dbReference type="AlphaFoldDB" id="A0A8T4C9L1"/>
<protein>
    <submittedName>
        <fullName evidence="1">Uncharacterized protein</fullName>
    </submittedName>
</protein>
<evidence type="ECO:0000313" key="2">
    <source>
        <dbReference type="Proteomes" id="UP000774699"/>
    </source>
</evidence>
<dbReference type="EMBL" id="VGJJ01000003">
    <property type="protein sequence ID" value="MBM3281845.1"/>
    <property type="molecule type" value="Genomic_DNA"/>
</dbReference>
<evidence type="ECO:0000313" key="1">
    <source>
        <dbReference type="EMBL" id="MBM3281845.1"/>
    </source>
</evidence>
<organism evidence="1 2">
    <name type="scientific">Candidatus Iainarchaeum sp</name>
    <dbReference type="NCBI Taxonomy" id="3101447"/>
    <lineage>
        <taxon>Archaea</taxon>
        <taxon>Candidatus Iainarchaeota</taxon>
        <taxon>Candidatus Iainarchaeia</taxon>
        <taxon>Candidatus Iainarchaeales</taxon>
        <taxon>Candidatus Iainarchaeaceae</taxon>
        <taxon>Candidatus Iainarchaeum</taxon>
    </lineage>
</organism>